<gene>
    <name evidence="1" type="ORF">GCM10022291_18390</name>
</gene>
<sequence>MVRFLIKIMCRINEKIRAHINNVIKDNVEKVTVTAIKKSKSPKPIVFNMLVCSLNLA</sequence>
<evidence type="ECO:0000313" key="1">
    <source>
        <dbReference type="EMBL" id="GAA4235724.1"/>
    </source>
</evidence>
<comment type="caution">
    <text evidence="1">The sequence shown here is derived from an EMBL/GenBank/DDBJ whole genome shotgun (WGS) entry which is preliminary data.</text>
</comment>
<protein>
    <submittedName>
        <fullName evidence="1">Uncharacterized protein</fullName>
    </submittedName>
</protein>
<keyword evidence="2" id="KW-1185">Reference proteome</keyword>
<reference evidence="2" key="1">
    <citation type="journal article" date="2019" name="Int. J. Syst. Evol. Microbiol.">
        <title>The Global Catalogue of Microorganisms (GCM) 10K type strain sequencing project: providing services to taxonomists for standard genome sequencing and annotation.</title>
        <authorList>
            <consortium name="The Broad Institute Genomics Platform"/>
            <consortium name="The Broad Institute Genome Sequencing Center for Infectious Disease"/>
            <person name="Wu L."/>
            <person name="Ma J."/>
        </authorList>
    </citation>
    <scope>NUCLEOTIDE SEQUENCE [LARGE SCALE GENOMIC DNA]</scope>
    <source>
        <strain evidence="2">JCM 17630</strain>
    </source>
</reference>
<accession>A0ABP8C8T5</accession>
<name>A0ABP8C8T5_9FLAO</name>
<evidence type="ECO:0000313" key="2">
    <source>
        <dbReference type="Proteomes" id="UP001501496"/>
    </source>
</evidence>
<dbReference type="EMBL" id="BAABCA010000003">
    <property type="protein sequence ID" value="GAA4235724.1"/>
    <property type="molecule type" value="Genomic_DNA"/>
</dbReference>
<proteinExistence type="predicted"/>
<organism evidence="1 2">
    <name type="scientific">Postechiella marina</name>
    <dbReference type="NCBI Taxonomy" id="943941"/>
    <lineage>
        <taxon>Bacteria</taxon>
        <taxon>Pseudomonadati</taxon>
        <taxon>Bacteroidota</taxon>
        <taxon>Flavobacteriia</taxon>
        <taxon>Flavobacteriales</taxon>
        <taxon>Flavobacteriaceae</taxon>
        <taxon>Postechiella</taxon>
    </lineage>
</organism>
<dbReference type="Proteomes" id="UP001501496">
    <property type="component" value="Unassembled WGS sequence"/>
</dbReference>